<accession>A0A1G7CKM7</accession>
<dbReference type="Pfam" id="PF09656">
    <property type="entry name" value="PGPGW"/>
    <property type="match status" value="1"/>
</dbReference>
<feature type="compositionally biased region" description="Low complexity" evidence="1">
    <location>
        <begin position="13"/>
        <end position="33"/>
    </location>
</feature>
<evidence type="ECO:0000313" key="3">
    <source>
        <dbReference type="EMBL" id="SDE39964.1"/>
    </source>
</evidence>
<feature type="transmembrane region" description="Helical" evidence="2">
    <location>
        <begin position="68"/>
        <end position="87"/>
    </location>
</feature>
<evidence type="ECO:0000256" key="2">
    <source>
        <dbReference type="SAM" id="Phobius"/>
    </source>
</evidence>
<feature type="transmembrane region" description="Helical" evidence="2">
    <location>
        <begin position="42"/>
        <end position="62"/>
    </location>
</feature>
<protein>
    <submittedName>
        <fullName evidence="3">Putative transmembrane protein (PGPGW)</fullName>
    </submittedName>
</protein>
<dbReference type="AlphaFoldDB" id="A0A1G7CKM7"/>
<proteinExistence type="predicted"/>
<feature type="region of interest" description="Disordered" evidence="1">
    <location>
        <begin position="1"/>
        <end position="36"/>
    </location>
</feature>
<dbReference type="InterPro" id="IPR019099">
    <property type="entry name" value="Uncharacterised_PGPGW_TM"/>
</dbReference>
<evidence type="ECO:0000313" key="4">
    <source>
        <dbReference type="Proteomes" id="UP000199412"/>
    </source>
</evidence>
<keyword evidence="2 3" id="KW-0812">Transmembrane</keyword>
<sequence length="156" mass="16582">MEGAARAISQSMTTPSDPDTSPAPDRPAPGAAADHARPRHPILRLVSITAGVVLVIVGLITWPMPIPVGFILTALGVFLLARDSVIARNAIRRSRERWPALDRTICRVAAHLPHSARGVIRSTAPEETLRRLEADQGETASAPGARGEPARDSAQP</sequence>
<keyword evidence="2" id="KW-0472">Membrane</keyword>
<keyword evidence="4" id="KW-1185">Reference proteome</keyword>
<feature type="region of interest" description="Disordered" evidence="1">
    <location>
        <begin position="126"/>
        <end position="156"/>
    </location>
</feature>
<reference evidence="3 4" key="1">
    <citation type="submission" date="2016-10" db="EMBL/GenBank/DDBJ databases">
        <authorList>
            <person name="de Groot N.N."/>
        </authorList>
    </citation>
    <scope>NUCLEOTIDE SEQUENCE [LARGE SCALE GENOMIC DNA]</scope>
    <source>
        <strain evidence="3 4">ATCC 700224</strain>
    </source>
</reference>
<dbReference type="STRING" id="69960.SAMN05421720_106124"/>
<gene>
    <name evidence="3" type="ORF">SAMN05421720_106124</name>
</gene>
<dbReference type="EMBL" id="FNAP01000006">
    <property type="protein sequence ID" value="SDE39964.1"/>
    <property type="molecule type" value="Genomic_DNA"/>
</dbReference>
<organism evidence="3 4">
    <name type="scientific">Rhodospira trueperi</name>
    <dbReference type="NCBI Taxonomy" id="69960"/>
    <lineage>
        <taxon>Bacteria</taxon>
        <taxon>Pseudomonadati</taxon>
        <taxon>Pseudomonadota</taxon>
        <taxon>Alphaproteobacteria</taxon>
        <taxon>Rhodospirillales</taxon>
        <taxon>Rhodospirillaceae</taxon>
        <taxon>Rhodospira</taxon>
    </lineage>
</organism>
<evidence type="ECO:0000256" key="1">
    <source>
        <dbReference type="SAM" id="MobiDB-lite"/>
    </source>
</evidence>
<keyword evidence="2" id="KW-1133">Transmembrane helix</keyword>
<name>A0A1G7CKM7_9PROT</name>
<dbReference type="Proteomes" id="UP000199412">
    <property type="component" value="Unassembled WGS sequence"/>
</dbReference>